<dbReference type="GO" id="GO:0003677">
    <property type="term" value="F:DNA binding"/>
    <property type="evidence" value="ECO:0007669"/>
    <property type="project" value="InterPro"/>
</dbReference>
<organism evidence="2 3">
    <name type="scientific">Enhygromyxa salina</name>
    <dbReference type="NCBI Taxonomy" id="215803"/>
    <lineage>
        <taxon>Bacteria</taxon>
        <taxon>Pseudomonadati</taxon>
        <taxon>Myxococcota</taxon>
        <taxon>Polyangia</taxon>
        <taxon>Nannocystales</taxon>
        <taxon>Nannocystaceae</taxon>
        <taxon>Enhygromyxa</taxon>
    </lineage>
</organism>
<proteinExistence type="predicted"/>
<gene>
    <name evidence="2" type="ORF">DB30_00954</name>
</gene>
<dbReference type="AlphaFoldDB" id="A0A0C2CNN6"/>
<feature type="domain" description="Transposase IS801/IS1294" evidence="1">
    <location>
        <begin position="2"/>
        <end position="41"/>
    </location>
</feature>
<protein>
    <recommendedName>
        <fullName evidence="1">Transposase IS801/IS1294 domain-containing protein</fullName>
    </recommendedName>
</protein>
<reference evidence="2 3" key="1">
    <citation type="submission" date="2014-12" db="EMBL/GenBank/DDBJ databases">
        <title>Genome assembly of Enhygromyxa salina DSM 15201.</title>
        <authorList>
            <person name="Sharma G."/>
            <person name="Subramanian S."/>
        </authorList>
    </citation>
    <scope>NUCLEOTIDE SEQUENCE [LARGE SCALE GENOMIC DNA]</scope>
    <source>
        <strain evidence="2 3">DSM 15201</strain>
    </source>
</reference>
<dbReference type="Proteomes" id="UP000031599">
    <property type="component" value="Unassembled WGS sequence"/>
</dbReference>
<name>A0A0C2CNN6_9BACT</name>
<dbReference type="EMBL" id="JMCC02000116">
    <property type="protein sequence ID" value="KIG12836.1"/>
    <property type="molecule type" value="Genomic_DNA"/>
</dbReference>
<accession>A0A0C2CNN6</accession>
<evidence type="ECO:0000313" key="2">
    <source>
        <dbReference type="EMBL" id="KIG12836.1"/>
    </source>
</evidence>
<comment type="caution">
    <text evidence="2">The sequence shown here is derived from an EMBL/GenBank/DDBJ whole genome shotgun (WGS) entry which is preliminary data.</text>
</comment>
<dbReference type="GO" id="GO:0006313">
    <property type="term" value="P:DNA transposition"/>
    <property type="evidence" value="ECO:0007669"/>
    <property type="project" value="InterPro"/>
</dbReference>
<dbReference type="GO" id="GO:0004803">
    <property type="term" value="F:transposase activity"/>
    <property type="evidence" value="ECO:0007669"/>
    <property type="project" value="InterPro"/>
</dbReference>
<evidence type="ECO:0000313" key="3">
    <source>
        <dbReference type="Proteomes" id="UP000031599"/>
    </source>
</evidence>
<evidence type="ECO:0000259" key="1">
    <source>
        <dbReference type="Pfam" id="PF04986"/>
    </source>
</evidence>
<sequence length="42" mass="5037">MYKFKRAWKDGTHAVVLEQLDFIARLVALIPPPRFHMLRYHA</sequence>
<dbReference type="InterPro" id="IPR007069">
    <property type="entry name" value="Transposase_32"/>
</dbReference>
<dbReference type="Pfam" id="PF04986">
    <property type="entry name" value="Y2_Tnp"/>
    <property type="match status" value="1"/>
</dbReference>